<gene>
    <name evidence="2" type="ORF">DPMN_043079</name>
</gene>
<name>A0A9D4HXH2_DREPO</name>
<feature type="signal peptide" evidence="1">
    <location>
        <begin position="1"/>
        <end position="19"/>
    </location>
</feature>
<evidence type="ECO:0000313" key="3">
    <source>
        <dbReference type="Proteomes" id="UP000828390"/>
    </source>
</evidence>
<proteinExistence type="predicted"/>
<accession>A0A9D4HXH2</accession>
<dbReference type="AlphaFoldDB" id="A0A9D4HXH2"/>
<feature type="chain" id="PRO_5039555930" evidence="1">
    <location>
        <begin position="20"/>
        <end position="142"/>
    </location>
</feature>
<organism evidence="2 3">
    <name type="scientific">Dreissena polymorpha</name>
    <name type="common">Zebra mussel</name>
    <name type="synonym">Mytilus polymorpha</name>
    <dbReference type="NCBI Taxonomy" id="45954"/>
    <lineage>
        <taxon>Eukaryota</taxon>
        <taxon>Metazoa</taxon>
        <taxon>Spiralia</taxon>
        <taxon>Lophotrochozoa</taxon>
        <taxon>Mollusca</taxon>
        <taxon>Bivalvia</taxon>
        <taxon>Autobranchia</taxon>
        <taxon>Heteroconchia</taxon>
        <taxon>Euheterodonta</taxon>
        <taxon>Imparidentia</taxon>
        <taxon>Neoheterodontei</taxon>
        <taxon>Myida</taxon>
        <taxon>Dreissenoidea</taxon>
        <taxon>Dreissenidae</taxon>
        <taxon>Dreissena</taxon>
    </lineage>
</organism>
<reference evidence="2" key="1">
    <citation type="journal article" date="2019" name="bioRxiv">
        <title>The Genome of the Zebra Mussel, Dreissena polymorpha: A Resource for Invasive Species Research.</title>
        <authorList>
            <person name="McCartney M.A."/>
            <person name="Auch B."/>
            <person name="Kono T."/>
            <person name="Mallez S."/>
            <person name="Zhang Y."/>
            <person name="Obille A."/>
            <person name="Becker A."/>
            <person name="Abrahante J.E."/>
            <person name="Garbe J."/>
            <person name="Badalamenti J.P."/>
            <person name="Herman A."/>
            <person name="Mangelson H."/>
            <person name="Liachko I."/>
            <person name="Sullivan S."/>
            <person name="Sone E.D."/>
            <person name="Koren S."/>
            <person name="Silverstein K.A.T."/>
            <person name="Beckman K.B."/>
            <person name="Gohl D.M."/>
        </authorList>
    </citation>
    <scope>NUCLEOTIDE SEQUENCE</scope>
    <source>
        <strain evidence="2">Duluth1</strain>
        <tissue evidence="2">Whole animal</tissue>
    </source>
</reference>
<sequence>MNRLEILQLLRILFTYVCAQEDRNKTRYCLLQRRLRPVETYTLSATLQTALIGPSTIDFDITGRVLVSSGVNRRALPDRSRTNKQGEWSEDCCPCSEVVVKLLYSIGSKKGTPNDISQNPTQVELAVRVLLNIESPTSALSN</sequence>
<comment type="caution">
    <text evidence="2">The sequence shown here is derived from an EMBL/GenBank/DDBJ whole genome shotgun (WGS) entry which is preliminary data.</text>
</comment>
<evidence type="ECO:0000256" key="1">
    <source>
        <dbReference type="SAM" id="SignalP"/>
    </source>
</evidence>
<protein>
    <submittedName>
        <fullName evidence="2">Uncharacterized protein</fullName>
    </submittedName>
</protein>
<dbReference type="EMBL" id="JAIWYP010000011">
    <property type="protein sequence ID" value="KAH3736509.1"/>
    <property type="molecule type" value="Genomic_DNA"/>
</dbReference>
<reference evidence="2" key="2">
    <citation type="submission" date="2020-11" db="EMBL/GenBank/DDBJ databases">
        <authorList>
            <person name="McCartney M.A."/>
            <person name="Auch B."/>
            <person name="Kono T."/>
            <person name="Mallez S."/>
            <person name="Becker A."/>
            <person name="Gohl D.M."/>
            <person name="Silverstein K.A.T."/>
            <person name="Koren S."/>
            <person name="Bechman K.B."/>
            <person name="Herman A."/>
            <person name="Abrahante J.E."/>
            <person name="Garbe J."/>
        </authorList>
    </citation>
    <scope>NUCLEOTIDE SEQUENCE</scope>
    <source>
        <strain evidence="2">Duluth1</strain>
        <tissue evidence="2">Whole animal</tissue>
    </source>
</reference>
<dbReference type="Proteomes" id="UP000828390">
    <property type="component" value="Unassembled WGS sequence"/>
</dbReference>
<keyword evidence="1" id="KW-0732">Signal</keyword>
<keyword evidence="3" id="KW-1185">Reference proteome</keyword>
<evidence type="ECO:0000313" key="2">
    <source>
        <dbReference type="EMBL" id="KAH3736509.1"/>
    </source>
</evidence>